<evidence type="ECO:0000313" key="1">
    <source>
        <dbReference type="EMBL" id="QKG71718.1"/>
    </source>
</evidence>
<sequence>MTDHPSTFRAKDCNRGGIQWDGRATLHGEGNGGGLLDGAKGLRNGSFAELIHLVMLMSPTERRRYYIEKLGDRGFHAAEIEALSSRDDFPIS</sequence>
<keyword evidence="2" id="KW-1185">Reference proteome</keyword>
<dbReference type="Proteomes" id="UP000504693">
    <property type="component" value="Chromosome"/>
</dbReference>
<protein>
    <submittedName>
        <fullName evidence="1">Uncharacterized protein</fullName>
    </submittedName>
</protein>
<dbReference type="AlphaFoldDB" id="A0A7D3XIC9"/>
<dbReference type="RefSeq" id="WP_173214786.1">
    <property type="nucleotide sequence ID" value="NZ_CP053921.1"/>
</dbReference>
<reference evidence="1 2" key="1">
    <citation type="submission" date="2020-05" db="EMBL/GenBank/DDBJ databases">
        <title>Erythrobacter mangrovi sp. nov., isolated from rhizosphere soil of mangrove plant (Kandelia candel).</title>
        <authorList>
            <person name="Ye Y.H."/>
        </authorList>
    </citation>
    <scope>NUCLEOTIDE SEQUENCE [LARGE SCALE GENOMIC DNA]</scope>
    <source>
        <strain evidence="1 2">EB310</strain>
    </source>
</reference>
<proteinExistence type="predicted"/>
<dbReference type="EMBL" id="CP053921">
    <property type="protein sequence ID" value="QKG71718.1"/>
    <property type="molecule type" value="Genomic_DNA"/>
</dbReference>
<evidence type="ECO:0000313" key="2">
    <source>
        <dbReference type="Proteomes" id="UP000504693"/>
    </source>
</evidence>
<organism evidence="1 2">
    <name type="scientific">Erythrobacter mangrovi</name>
    <dbReference type="NCBI Taxonomy" id="2739433"/>
    <lineage>
        <taxon>Bacteria</taxon>
        <taxon>Pseudomonadati</taxon>
        <taxon>Pseudomonadota</taxon>
        <taxon>Alphaproteobacteria</taxon>
        <taxon>Sphingomonadales</taxon>
        <taxon>Erythrobacteraceae</taxon>
        <taxon>Erythrobacter/Porphyrobacter group</taxon>
        <taxon>Erythrobacter</taxon>
    </lineage>
</organism>
<gene>
    <name evidence="1" type="ORF">HQR01_10265</name>
</gene>
<name>A0A7D3XIC9_9SPHN</name>
<accession>A0A7D3XIC9</accession>
<dbReference type="KEGG" id="emv:HQR01_10265"/>